<dbReference type="HOGENOM" id="CLU_2100661_0_0_1"/>
<keyword evidence="2" id="KW-1185">Reference proteome</keyword>
<reference evidence="1" key="1">
    <citation type="journal article" date="2013" name="Nat. Commun.">
        <title>Whole-genome sequencing of Oryza brachyantha reveals mechanisms underlying Oryza genome evolution.</title>
        <authorList>
            <person name="Chen J."/>
            <person name="Huang Q."/>
            <person name="Gao D."/>
            <person name="Wang J."/>
            <person name="Lang Y."/>
            <person name="Liu T."/>
            <person name="Li B."/>
            <person name="Bai Z."/>
            <person name="Luis Goicoechea J."/>
            <person name="Liang C."/>
            <person name="Chen C."/>
            <person name="Zhang W."/>
            <person name="Sun S."/>
            <person name="Liao Y."/>
            <person name="Zhang X."/>
            <person name="Yang L."/>
            <person name="Song C."/>
            <person name="Wang M."/>
            <person name="Shi J."/>
            <person name="Liu G."/>
            <person name="Liu J."/>
            <person name="Zhou H."/>
            <person name="Zhou W."/>
            <person name="Yu Q."/>
            <person name="An N."/>
            <person name="Chen Y."/>
            <person name="Cai Q."/>
            <person name="Wang B."/>
            <person name="Liu B."/>
            <person name="Min J."/>
            <person name="Huang Y."/>
            <person name="Wu H."/>
            <person name="Li Z."/>
            <person name="Zhang Y."/>
            <person name="Yin Y."/>
            <person name="Song W."/>
            <person name="Jiang J."/>
            <person name="Jackson S.A."/>
            <person name="Wing R.A."/>
            <person name="Wang J."/>
            <person name="Chen M."/>
        </authorList>
    </citation>
    <scope>NUCLEOTIDE SEQUENCE [LARGE SCALE GENOMIC DNA]</scope>
    <source>
        <strain evidence="1">cv. IRGC 101232</strain>
    </source>
</reference>
<dbReference type="AlphaFoldDB" id="J3N1S1"/>
<evidence type="ECO:0000313" key="1">
    <source>
        <dbReference type="EnsemblPlants" id="OB10G14690.1"/>
    </source>
</evidence>
<evidence type="ECO:0008006" key="3">
    <source>
        <dbReference type="Google" id="ProtNLM"/>
    </source>
</evidence>
<accession>J3N1S1</accession>
<dbReference type="EnsemblPlants" id="OB10G14690.1">
    <property type="protein sequence ID" value="OB10G14690.1"/>
    <property type="gene ID" value="OB10G14690"/>
</dbReference>
<dbReference type="Gramene" id="OB10G14690.1">
    <property type="protein sequence ID" value="OB10G14690.1"/>
    <property type="gene ID" value="OB10G14690"/>
</dbReference>
<reference evidence="1" key="2">
    <citation type="submission" date="2013-04" db="UniProtKB">
        <authorList>
            <consortium name="EnsemblPlants"/>
        </authorList>
    </citation>
    <scope>IDENTIFICATION</scope>
</reference>
<evidence type="ECO:0000313" key="2">
    <source>
        <dbReference type="Proteomes" id="UP000006038"/>
    </source>
</evidence>
<protein>
    <recommendedName>
        <fullName evidence="3">TF-B3 domain-containing protein</fullName>
    </recommendedName>
</protein>
<dbReference type="Proteomes" id="UP000006038">
    <property type="component" value="Chromosome 10"/>
</dbReference>
<sequence>MADKNSLLHMPPPTQQAQIAATPPRQYFSATYTIGHIKPHLHGKKTEITANTPGTAPSNMTVTMSTDGRYNITAGWTEFLSSTTLLSTLCSHCQSVVLFSCQRKTVDQQQPANLKF</sequence>
<proteinExistence type="predicted"/>
<name>J3N1S1_ORYBR</name>
<organism evidence="1">
    <name type="scientific">Oryza brachyantha</name>
    <name type="common">malo sina</name>
    <dbReference type="NCBI Taxonomy" id="4533"/>
    <lineage>
        <taxon>Eukaryota</taxon>
        <taxon>Viridiplantae</taxon>
        <taxon>Streptophyta</taxon>
        <taxon>Embryophyta</taxon>
        <taxon>Tracheophyta</taxon>
        <taxon>Spermatophyta</taxon>
        <taxon>Magnoliopsida</taxon>
        <taxon>Liliopsida</taxon>
        <taxon>Poales</taxon>
        <taxon>Poaceae</taxon>
        <taxon>BOP clade</taxon>
        <taxon>Oryzoideae</taxon>
        <taxon>Oryzeae</taxon>
        <taxon>Oryzinae</taxon>
        <taxon>Oryza</taxon>
    </lineage>
</organism>